<comment type="subcellular location">
    <subcellularLocation>
        <location evidence="1">Cell membrane</location>
        <topology evidence="1">Multi-pass membrane protein</topology>
    </subcellularLocation>
</comment>
<dbReference type="SUPFAM" id="SSF56281">
    <property type="entry name" value="Metallo-hydrolase/oxidoreductase"/>
    <property type="match status" value="1"/>
</dbReference>
<feature type="transmembrane region" description="Helical" evidence="6">
    <location>
        <begin position="302"/>
        <end position="322"/>
    </location>
</feature>
<keyword evidence="4 6" id="KW-1133">Transmembrane helix</keyword>
<dbReference type="InterPro" id="IPR004477">
    <property type="entry name" value="ComEC_N"/>
</dbReference>
<dbReference type="Proteomes" id="UP001205311">
    <property type="component" value="Unassembled WGS sequence"/>
</dbReference>
<reference evidence="8 9" key="1">
    <citation type="submission" date="2022-06" db="EMBL/GenBank/DDBJ databases">
        <title>Genomic Encyclopedia of Archaeal and Bacterial Type Strains, Phase II (KMG-II): from individual species to whole genera.</title>
        <authorList>
            <person name="Goeker M."/>
        </authorList>
    </citation>
    <scope>NUCLEOTIDE SEQUENCE [LARGE SCALE GENOMIC DNA]</scope>
    <source>
        <strain evidence="8 9">DSM 40477</strain>
    </source>
</reference>
<dbReference type="Gene3D" id="3.60.15.10">
    <property type="entry name" value="Ribonuclease Z/Hydroxyacylglutathione hydrolase-like"/>
    <property type="match status" value="1"/>
</dbReference>
<dbReference type="PANTHER" id="PTHR30619:SF1">
    <property type="entry name" value="RECOMBINATION PROTEIN 2"/>
    <property type="match status" value="1"/>
</dbReference>
<dbReference type="InterPro" id="IPR036866">
    <property type="entry name" value="RibonucZ/Hydroxyglut_hydro"/>
</dbReference>
<dbReference type="InterPro" id="IPR035681">
    <property type="entry name" value="ComA-like_MBL"/>
</dbReference>
<dbReference type="Pfam" id="PF03772">
    <property type="entry name" value="Competence"/>
    <property type="match status" value="1"/>
</dbReference>
<evidence type="ECO:0000313" key="8">
    <source>
        <dbReference type="EMBL" id="MCP2260153.1"/>
    </source>
</evidence>
<evidence type="ECO:0000256" key="6">
    <source>
        <dbReference type="SAM" id="Phobius"/>
    </source>
</evidence>
<comment type="caution">
    <text evidence="8">The sequence shown here is derived from an EMBL/GenBank/DDBJ whole genome shotgun (WGS) entry which is preliminary data.</text>
</comment>
<feature type="transmembrane region" description="Helical" evidence="6">
    <location>
        <begin position="50"/>
        <end position="71"/>
    </location>
</feature>
<evidence type="ECO:0000256" key="5">
    <source>
        <dbReference type="ARBA" id="ARBA00023136"/>
    </source>
</evidence>
<evidence type="ECO:0000256" key="2">
    <source>
        <dbReference type="ARBA" id="ARBA00022475"/>
    </source>
</evidence>
<dbReference type="CDD" id="cd07731">
    <property type="entry name" value="ComA-like_MBL-fold"/>
    <property type="match status" value="1"/>
</dbReference>
<evidence type="ECO:0000256" key="4">
    <source>
        <dbReference type="ARBA" id="ARBA00022989"/>
    </source>
</evidence>
<dbReference type="EMBL" id="JAMTCP010000023">
    <property type="protein sequence ID" value="MCP2260153.1"/>
    <property type="molecule type" value="Genomic_DNA"/>
</dbReference>
<evidence type="ECO:0000256" key="3">
    <source>
        <dbReference type="ARBA" id="ARBA00022692"/>
    </source>
</evidence>
<feature type="domain" description="Metallo-beta-lactamase" evidence="7">
    <location>
        <begin position="561"/>
        <end position="762"/>
    </location>
</feature>
<keyword evidence="2" id="KW-1003">Cell membrane</keyword>
<dbReference type="NCBIfam" id="TIGR00361">
    <property type="entry name" value="ComEC_Rec2"/>
    <property type="match status" value="1"/>
</dbReference>
<evidence type="ECO:0000313" key="9">
    <source>
        <dbReference type="Proteomes" id="UP001205311"/>
    </source>
</evidence>
<keyword evidence="3 6" id="KW-0812">Transmembrane</keyword>
<accession>A0ABT1HXA8</accession>
<keyword evidence="5 6" id="KW-0472">Membrane</keyword>
<gene>
    <name evidence="8" type="ORF">LX15_003864</name>
</gene>
<feature type="transmembrane region" description="Helical" evidence="6">
    <location>
        <begin position="359"/>
        <end position="392"/>
    </location>
</feature>
<feature type="transmembrane region" description="Helical" evidence="6">
    <location>
        <begin position="78"/>
        <end position="100"/>
    </location>
</feature>
<dbReference type="InterPro" id="IPR001279">
    <property type="entry name" value="Metallo-B-lactamas"/>
</dbReference>
<evidence type="ECO:0000259" key="7">
    <source>
        <dbReference type="SMART" id="SM00849"/>
    </source>
</evidence>
<proteinExistence type="predicted"/>
<dbReference type="SMART" id="SM00849">
    <property type="entry name" value="Lactamase_B"/>
    <property type="match status" value="1"/>
</dbReference>
<name>A0ABT1HXA8_STRSD</name>
<feature type="transmembrane region" description="Helical" evidence="6">
    <location>
        <begin position="447"/>
        <end position="474"/>
    </location>
</feature>
<feature type="transmembrane region" description="Helical" evidence="6">
    <location>
        <begin position="328"/>
        <end position="347"/>
    </location>
</feature>
<dbReference type="Pfam" id="PF00753">
    <property type="entry name" value="Lactamase_B"/>
    <property type="match status" value="1"/>
</dbReference>
<dbReference type="NCBIfam" id="TIGR00360">
    <property type="entry name" value="ComEC_N-term"/>
    <property type="match status" value="1"/>
</dbReference>
<feature type="transmembrane region" description="Helical" evidence="6">
    <location>
        <begin position="524"/>
        <end position="543"/>
    </location>
</feature>
<feature type="transmembrane region" description="Helical" evidence="6">
    <location>
        <begin position="412"/>
        <end position="440"/>
    </location>
</feature>
<evidence type="ECO:0000256" key="1">
    <source>
        <dbReference type="ARBA" id="ARBA00004651"/>
    </source>
</evidence>
<dbReference type="InterPro" id="IPR004797">
    <property type="entry name" value="Competence_ComEC/Rec2"/>
</dbReference>
<dbReference type="PANTHER" id="PTHR30619">
    <property type="entry name" value="DNA INTERNALIZATION/COMPETENCE PROTEIN COMEC/REC2"/>
    <property type="match status" value="1"/>
</dbReference>
<sequence>MNGGPVSREPARIGPILFSSTEDDMTTALDLRLVPAAAAAWAVSLLGLRAGWTASAWCGVVALAVGALALLRKRRTRAVRGVLVVCGVTAAMAAVVTVRVRHVAEHPVRSAAEQGLPALLRVEIDDDPTPLRSPGYGERPAGSDRVSVLVGLRQVEITDRTGRTTDLGGQGERVLLLAPSDWGGLLPGQEATARGELAPATRGDLVVAVLRVRGPPNEVTAAPWWQTSAGALREGLRNASRTLDPEPAGLVPALVVGDTTALPERVVGEFRAAGLTHLLAVSGANLAIVCGAVLLVCRLLRLGPRTCGVLAGLAVTGFVVLARPEPSVLRAAVMAGVALLALAVGRPRSALPALAGSVLVLLLVDTGLAAAPGFALSVLATAALVVIAPWWADALSRRGVPSGFAEALAVPAAAHLVTAPLVVALSGKVSLVAVVANLLAAPAVPPVTILGVLAAVVAPAHLAAAEVLLSVAGPPATWLVQVGRWAAAVPGAEFAWPSGVFGGLALAVVALAVLVALRFPRARVLLAVVLVGVVLAVVPTSVLRPGWPVSGWVVVACDVGQGDAVVVATAEPGRAVVVDTGPEPGAVDGCLRRLGVRRIPLVVLSHLHADHVGGLSSVLDGREVGAVALGPLHHPEWAAREVRQTAARAQVPLVGLGMGDHLEWPGLRLEVLGPRDAPVGPPPNADAGTPVNDASLVLRATTPAGRVLLTGDVELAGQSALLTAGTDLTAEVLKVPHHGSRSTLPAFLAAVRPHVALISVGAGNRYGHPSRLVVDALTDAGARVLRTDHDGDIAVLSAEQGTATARRGDPRAPPR</sequence>
<feature type="transmembrane region" description="Helical" evidence="6">
    <location>
        <begin position="275"/>
        <end position="295"/>
    </location>
</feature>
<protein>
    <submittedName>
        <fullName evidence="8">Competence protein ComEC</fullName>
    </submittedName>
</protein>
<keyword evidence="9" id="KW-1185">Reference proteome</keyword>
<organism evidence="8 9">
    <name type="scientific">Streptoalloteichus tenebrarius (strain ATCC 17920 / DSM 40477 / JCM 4838 / CBS 697.72 / NBRC 16177 / NCIMB 11028 / NRRL B-12390 / A12253. 1 / ISP 5477)</name>
    <name type="common">Streptomyces tenebrarius</name>
    <dbReference type="NCBI Taxonomy" id="1933"/>
    <lineage>
        <taxon>Bacteria</taxon>
        <taxon>Bacillati</taxon>
        <taxon>Actinomycetota</taxon>
        <taxon>Actinomycetes</taxon>
        <taxon>Pseudonocardiales</taxon>
        <taxon>Pseudonocardiaceae</taxon>
        <taxon>Streptoalloteichus</taxon>
    </lineage>
</organism>
<feature type="transmembrane region" description="Helical" evidence="6">
    <location>
        <begin position="494"/>
        <end position="517"/>
    </location>
</feature>
<dbReference type="InterPro" id="IPR052159">
    <property type="entry name" value="Competence_DNA_uptake"/>
</dbReference>